<comment type="caution">
    <text evidence="2">The sequence shown here is derived from an EMBL/GenBank/DDBJ whole genome shotgun (WGS) entry which is preliminary data.</text>
</comment>
<feature type="compositionally biased region" description="Basic and acidic residues" evidence="1">
    <location>
        <begin position="462"/>
        <end position="472"/>
    </location>
</feature>
<feature type="region of interest" description="Disordered" evidence="1">
    <location>
        <begin position="285"/>
        <end position="328"/>
    </location>
</feature>
<evidence type="ECO:0000256" key="1">
    <source>
        <dbReference type="SAM" id="MobiDB-lite"/>
    </source>
</evidence>
<sequence length="1067" mass="117641">MSNNIGQRIADPRQLSDELGLSDDLQPDMYSGLASYTFGTHRASLAPHDARMDATDSISPLTLPRLSPDRTPRPSVSVQHASPPPHPVSSHPSQGSGRPASSLYASSQSRRHSYTSLDQSHSTPIISSGSVSSAVSGSDSEKSEDPSSSTDPILAAFYSSRRGRLMSDTASQHTFGRASHSHGFTAASFHDGAAPSSSSVSITTSRSSSRTSMRTTGQFSSDDELEFDYYDEGNASPVTFANYDLPDIDEDADLVDPRPPSIRSFALDGRRGSLPMAIPGIVQPSDAFSTRSREGSILTVRRPSRSWDDTSTHRSSHSGEDPSLLLPRSEPLSRADWRSVAQLQAQQAPEQEQEQEQATAPSNYGFDMQYILSRQSEGSIRSVGSRLSFVHAPAGPRRSSPHLFLGAGSTTTLPLPFEDSFMRHLRKHDRAFDDDRYFWSFQRERADASSSSSRRRQQAHQHRTDKSGKDTGPRVQEMWRCGHVGRFKVDKLVFKPHSADSAKGTQQRIHVRHIPDPFLMGNTTSGPHSVIHKHSRAIAFSIFRSHALFNNRQAGGTGTGPSSTQTHMNMRSGIMLAPKKVQEQYTSTKTTRQLSTHGLLETEARGNRRGTHGVSFRERDSRDKERRRGREKGDRGKGKSKLKDKSDKKPHRANQAEGTESSSAGSITNSKHVISQRPTVQFSPSISSLTTRDSISRPVSPSSLLPPSVTDSASVLGSEMSSIPSIRYSEHRDSLDSDDRFPTRTTHAEAFSALDPNDIENLRAKVTSRANVDSSSTFERFLRVFRSTSRTDDHSSGVQPRAFHPPWLTTAGRDQQEEKDRVLSDLNASFRDVGLLHTNPHKPLKTSSKRKSSQGILDQIPEDCLYMLLPLWPGETDTASVHAETSSAASFITVPENRQYLLVYYVQFTERGSRTQKPEKKKLKHSHSSDSGVEIDPKAVYLPSFRAVARVVTYDELRLSGVRVPSDGLAINGPEWEAISYPASTPLQDAQNSHVVVCQCLGRDNGFDFLEDGLHELGLCTREELSQPDRFSETDEPQIKMLLTPIGRAAVEMIWLGCLAITSFGPS</sequence>
<feature type="region of interest" description="Disordered" evidence="1">
    <location>
        <begin position="342"/>
        <end position="363"/>
    </location>
</feature>
<name>A0AAD4GHP4_BOLED</name>
<keyword evidence="3" id="KW-1185">Reference proteome</keyword>
<dbReference type="AlphaFoldDB" id="A0AAD4GHP4"/>
<feature type="compositionally biased region" description="Basic residues" evidence="1">
    <location>
        <begin position="839"/>
        <end position="852"/>
    </location>
</feature>
<feature type="compositionally biased region" description="Basic and acidic residues" evidence="1">
    <location>
        <begin position="305"/>
        <end position="320"/>
    </location>
</feature>
<evidence type="ECO:0000313" key="3">
    <source>
        <dbReference type="Proteomes" id="UP001194468"/>
    </source>
</evidence>
<protein>
    <submittedName>
        <fullName evidence="2">Uncharacterized protein</fullName>
    </submittedName>
</protein>
<feature type="region of interest" description="Disordered" evidence="1">
    <location>
        <begin position="447"/>
        <end position="475"/>
    </location>
</feature>
<feature type="compositionally biased region" description="Polar residues" evidence="1">
    <location>
        <begin position="656"/>
        <end position="691"/>
    </location>
</feature>
<feature type="compositionally biased region" description="Low complexity" evidence="1">
    <location>
        <begin position="692"/>
        <end position="712"/>
    </location>
</feature>
<feature type="region of interest" description="Disordered" evidence="1">
    <location>
        <begin position="836"/>
        <end position="855"/>
    </location>
</feature>
<feature type="region of interest" description="Disordered" evidence="1">
    <location>
        <begin position="1"/>
        <end position="25"/>
    </location>
</feature>
<feature type="compositionally biased region" description="Polar residues" evidence="1">
    <location>
        <begin position="103"/>
        <end position="119"/>
    </location>
</feature>
<dbReference type="EMBL" id="WHUW01000006">
    <property type="protein sequence ID" value="KAF8444795.1"/>
    <property type="molecule type" value="Genomic_DNA"/>
</dbReference>
<proteinExistence type="predicted"/>
<feature type="compositionally biased region" description="Polar residues" evidence="1">
    <location>
        <begin position="583"/>
        <end position="596"/>
    </location>
</feature>
<feature type="region of interest" description="Disordered" evidence="1">
    <location>
        <begin position="581"/>
        <end position="717"/>
    </location>
</feature>
<feature type="compositionally biased region" description="Low complexity" evidence="1">
    <location>
        <begin position="120"/>
        <end position="138"/>
    </location>
</feature>
<dbReference type="Proteomes" id="UP001194468">
    <property type="component" value="Unassembled WGS sequence"/>
</dbReference>
<feature type="compositionally biased region" description="Low complexity" evidence="1">
    <location>
        <begin position="196"/>
        <end position="216"/>
    </location>
</feature>
<feature type="region of interest" description="Disordered" evidence="1">
    <location>
        <begin position="189"/>
        <end position="218"/>
    </location>
</feature>
<gene>
    <name evidence="2" type="ORF">L210DRAFT_3530984</name>
</gene>
<organism evidence="2 3">
    <name type="scientific">Boletus edulis BED1</name>
    <dbReference type="NCBI Taxonomy" id="1328754"/>
    <lineage>
        <taxon>Eukaryota</taxon>
        <taxon>Fungi</taxon>
        <taxon>Dikarya</taxon>
        <taxon>Basidiomycota</taxon>
        <taxon>Agaricomycotina</taxon>
        <taxon>Agaricomycetes</taxon>
        <taxon>Agaricomycetidae</taxon>
        <taxon>Boletales</taxon>
        <taxon>Boletineae</taxon>
        <taxon>Boletaceae</taxon>
        <taxon>Boletoideae</taxon>
        <taxon>Boletus</taxon>
    </lineage>
</organism>
<reference evidence="2" key="2">
    <citation type="journal article" date="2020" name="Nat. Commun.">
        <title>Large-scale genome sequencing of mycorrhizal fungi provides insights into the early evolution of symbiotic traits.</title>
        <authorList>
            <person name="Miyauchi S."/>
            <person name="Kiss E."/>
            <person name="Kuo A."/>
            <person name="Drula E."/>
            <person name="Kohler A."/>
            <person name="Sanchez-Garcia M."/>
            <person name="Morin E."/>
            <person name="Andreopoulos B."/>
            <person name="Barry K.W."/>
            <person name="Bonito G."/>
            <person name="Buee M."/>
            <person name="Carver A."/>
            <person name="Chen C."/>
            <person name="Cichocki N."/>
            <person name="Clum A."/>
            <person name="Culley D."/>
            <person name="Crous P.W."/>
            <person name="Fauchery L."/>
            <person name="Girlanda M."/>
            <person name="Hayes R.D."/>
            <person name="Keri Z."/>
            <person name="LaButti K."/>
            <person name="Lipzen A."/>
            <person name="Lombard V."/>
            <person name="Magnuson J."/>
            <person name="Maillard F."/>
            <person name="Murat C."/>
            <person name="Nolan M."/>
            <person name="Ohm R.A."/>
            <person name="Pangilinan J."/>
            <person name="Pereira M.F."/>
            <person name="Perotto S."/>
            <person name="Peter M."/>
            <person name="Pfister S."/>
            <person name="Riley R."/>
            <person name="Sitrit Y."/>
            <person name="Stielow J.B."/>
            <person name="Szollosi G."/>
            <person name="Zifcakova L."/>
            <person name="Stursova M."/>
            <person name="Spatafora J.W."/>
            <person name="Tedersoo L."/>
            <person name="Vaario L.M."/>
            <person name="Yamada A."/>
            <person name="Yan M."/>
            <person name="Wang P."/>
            <person name="Xu J."/>
            <person name="Bruns T."/>
            <person name="Baldrian P."/>
            <person name="Vilgalys R."/>
            <person name="Dunand C."/>
            <person name="Henrissat B."/>
            <person name="Grigoriev I.V."/>
            <person name="Hibbett D."/>
            <person name="Nagy L.G."/>
            <person name="Martin F.M."/>
        </authorList>
    </citation>
    <scope>NUCLEOTIDE SEQUENCE</scope>
    <source>
        <strain evidence="2">BED1</strain>
    </source>
</reference>
<accession>A0AAD4GHP4</accession>
<feature type="compositionally biased region" description="Basic and acidic residues" evidence="1">
    <location>
        <begin position="615"/>
        <end position="647"/>
    </location>
</feature>
<evidence type="ECO:0000313" key="2">
    <source>
        <dbReference type="EMBL" id="KAF8444795.1"/>
    </source>
</evidence>
<feature type="region of interest" description="Disordered" evidence="1">
    <location>
        <begin position="49"/>
        <end position="152"/>
    </location>
</feature>
<reference evidence="2" key="1">
    <citation type="submission" date="2019-10" db="EMBL/GenBank/DDBJ databases">
        <authorList>
            <consortium name="DOE Joint Genome Institute"/>
            <person name="Kuo A."/>
            <person name="Miyauchi S."/>
            <person name="Kiss E."/>
            <person name="Drula E."/>
            <person name="Kohler A."/>
            <person name="Sanchez-Garcia M."/>
            <person name="Andreopoulos B."/>
            <person name="Barry K.W."/>
            <person name="Bonito G."/>
            <person name="Buee M."/>
            <person name="Carver A."/>
            <person name="Chen C."/>
            <person name="Cichocki N."/>
            <person name="Clum A."/>
            <person name="Culley D."/>
            <person name="Crous P.W."/>
            <person name="Fauchery L."/>
            <person name="Girlanda M."/>
            <person name="Hayes R."/>
            <person name="Keri Z."/>
            <person name="LaButti K."/>
            <person name="Lipzen A."/>
            <person name="Lombard V."/>
            <person name="Magnuson J."/>
            <person name="Maillard F."/>
            <person name="Morin E."/>
            <person name="Murat C."/>
            <person name="Nolan M."/>
            <person name="Ohm R."/>
            <person name="Pangilinan J."/>
            <person name="Pereira M."/>
            <person name="Perotto S."/>
            <person name="Peter M."/>
            <person name="Riley R."/>
            <person name="Sitrit Y."/>
            <person name="Stielow B."/>
            <person name="Szollosi G."/>
            <person name="Zifcakova L."/>
            <person name="Stursova M."/>
            <person name="Spatafora J.W."/>
            <person name="Tedersoo L."/>
            <person name="Vaario L.-M."/>
            <person name="Yamada A."/>
            <person name="Yan M."/>
            <person name="Wang P."/>
            <person name="Xu J."/>
            <person name="Bruns T."/>
            <person name="Baldrian P."/>
            <person name="Vilgalys R."/>
            <person name="Henrissat B."/>
            <person name="Grigoriev I.V."/>
            <person name="Hibbett D."/>
            <person name="Nagy L.G."/>
            <person name="Martin F.M."/>
        </authorList>
    </citation>
    <scope>NUCLEOTIDE SEQUENCE</scope>
    <source>
        <strain evidence="2">BED1</strain>
    </source>
</reference>